<proteinExistence type="predicted"/>
<dbReference type="Gene3D" id="3.40.50.300">
    <property type="entry name" value="P-loop containing nucleotide triphosphate hydrolases"/>
    <property type="match status" value="1"/>
</dbReference>
<dbReference type="EMBL" id="FNFI01000006">
    <property type="protein sequence ID" value="SDK22984.1"/>
    <property type="molecule type" value="Genomic_DNA"/>
</dbReference>
<dbReference type="STRING" id="586411.SAMN05216187_10626"/>
<dbReference type="InterPro" id="IPR027417">
    <property type="entry name" value="P-loop_NTPase"/>
</dbReference>
<gene>
    <name evidence="1" type="ORF">SAMN05216187_10626</name>
</gene>
<reference evidence="2" key="1">
    <citation type="submission" date="2016-10" db="EMBL/GenBank/DDBJ databases">
        <authorList>
            <person name="Varghese N."/>
            <person name="Submissions S."/>
        </authorList>
    </citation>
    <scope>NUCLEOTIDE SEQUENCE [LARGE SCALE GENOMIC DNA]</scope>
    <source>
        <strain evidence="2">CGMCC 1.8911</strain>
    </source>
</reference>
<evidence type="ECO:0000313" key="1">
    <source>
        <dbReference type="EMBL" id="SDK22984.1"/>
    </source>
</evidence>
<dbReference type="AlphaFoldDB" id="A0A1G9A834"/>
<dbReference type="Proteomes" id="UP000242700">
    <property type="component" value="Unassembled WGS sequence"/>
</dbReference>
<name>A0A1G9A834_9STAP</name>
<evidence type="ECO:0000313" key="2">
    <source>
        <dbReference type="Proteomes" id="UP000242700"/>
    </source>
</evidence>
<sequence>MAEKIFWVPKEAHWTYINENSKKPEIVQLISNGVKKHNKAAIMVTHDERMLEYCDRVFQMNDGKLEQVIDY</sequence>
<protein>
    <submittedName>
        <fullName evidence="1">Uncharacterized protein</fullName>
    </submittedName>
</protein>
<organism evidence="1 2">
    <name type="scientific">Jeotgalicoccus aerolatus</name>
    <dbReference type="NCBI Taxonomy" id="709510"/>
    <lineage>
        <taxon>Bacteria</taxon>
        <taxon>Bacillati</taxon>
        <taxon>Bacillota</taxon>
        <taxon>Bacilli</taxon>
        <taxon>Bacillales</taxon>
        <taxon>Staphylococcaceae</taxon>
        <taxon>Jeotgalicoccus</taxon>
    </lineage>
</organism>
<dbReference type="SUPFAM" id="SSF52540">
    <property type="entry name" value="P-loop containing nucleoside triphosphate hydrolases"/>
    <property type="match status" value="1"/>
</dbReference>
<accession>A0A1G9A834</accession>